<dbReference type="InterPro" id="IPR036058">
    <property type="entry name" value="Kazal_dom_sf"/>
</dbReference>
<dbReference type="Gene3D" id="3.30.60.30">
    <property type="match status" value="1"/>
</dbReference>
<accession>A0A3R7NRW6</accession>
<dbReference type="Pfam" id="PF07648">
    <property type="entry name" value="Kazal_2"/>
    <property type="match status" value="1"/>
</dbReference>
<reference evidence="2 3" key="1">
    <citation type="submission" date="2018-04" db="EMBL/GenBank/DDBJ databases">
        <authorList>
            <person name="Zhang X."/>
            <person name="Yuan J."/>
            <person name="Li F."/>
            <person name="Xiang J."/>
        </authorList>
    </citation>
    <scope>NUCLEOTIDE SEQUENCE [LARGE SCALE GENOMIC DNA]</scope>
    <source>
        <tissue evidence="2">Muscle</tissue>
    </source>
</reference>
<evidence type="ECO:0000259" key="1">
    <source>
        <dbReference type="PROSITE" id="PS51465"/>
    </source>
</evidence>
<dbReference type="AlphaFoldDB" id="A0A3R7NRW6"/>
<dbReference type="SMART" id="SM00280">
    <property type="entry name" value="KAZAL"/>
    <property type="match status" value="1"/>
</dbReference>
<dbReference type="EMBL" id="QCYY01003145">
    <property type="protein sequence ID" value="ROT65093.1"/>
    <property type="molecule type" value="Genomic_DNA"/>
</dbReference>
<proteinExistence type="predicted"/>
<dbReference type="PROSITE" id="PS51465">
    <property type="entry name" value="KAZAL_2"/>
    <property type="match status" value="1"/>
</dbReference>
<dbReference type="CDD" id="cd00104">
    <property type="entry name" value="KAZAL_FS"/>
    <property type="match status" value="1"/>
</dbReference>
<name>A0A3R7NRW6_PENVA</name>
<dbReference type="Proteomes" id="UP000283509">
    <property type="component" value="Unassembled WGS sequence"/>
</dbReference>
<protein>
    <submittedName>
        <fullName evidence="2">SPARC-related modular calcium-binding protein 2</fullName>
    </submittedName>
</protein>
<dbReference type="InterPro" id="IPR002350">
    <property type="entry name" value="Kazal_dom"/>
</dbReference>
<dbReference type="OrthoDB" id="6382205at2759"/>
<feature type="domain" description="Kazal-like" evidence="1">
    <location>
        <begin position="86"/>
        <end position="137"/>
    </location>
</feature>
<gene>
    <name evidence="2" type="ORF">C7M84_016954</name>
</gene>
<organism evidence="2 3">
    <name type="scientific">Penaeus vannamei</name>
    <name type="common">Whiteleg shrimp</name>
    <name type="synonym">Litopenaeus vannamei</name>
    <dbReference type="NCBI Taxonomy" id="6689"/>
    <lineage>
        <taxon>Eukaryota</taxon>
        <taxon>Metazoa</taxon>
        <taxon>Ecdysozoa</taxon>
        <taxon>Arthropoda</taxon>
        <taxon>Crustacea</taxon>
        <taxon>Multicrustacea</taxon>
        <taxon>Malacostraca</taxon>
        <taxon>Eumalacostraca</taxon>
        <taxon>Eucarida</taxon>
        <taxon>Decapoda</taxon>
        <taxon>Dendrobranchiata</taxon>
        <taxon>Penaeoidea</taxon>
        <taxon>Penaeidae</taxon>
        <taxon>Penaeus</taxon>
    </lineage>
</organism>
<dbReference type="SUPFAM" id="SSF100895">
    <property type="entry name" value="Kazal-type serine protease inhibitors"/>
    <property type="match status" value="1"/>
</dbReference>
<evidence type="ECO:0000313" key="3">
    <source>
        <dbReference type="Proteomes" id="UP000283509"/>
    </source>
</evidence>
<keyword evidence="3" id="KW-1185">Reference proteome</keyword>
<sequence>MKAFNGDRGVLLNTTDLAFFDFLLSACNGFPSACLLLATACYTARGSATTPLRRPQEEEHTISMGRVVYFLIATLLLVSRTEAAVFDGLLTCHRICPAVLRPVCGSDGRTYDNSCQLQEARCSDPSLEEVHPGPCPGAEALLL</sequence>
<evidence type="ECO:0000313" key="2">
    <source>
        <dbReference type="EMBL" id="ROT65093.1"/>
    </source>
</evidence>
<comment type="caution">
    <text evidence="2">The sequence shown here is derived from an EMBL/GenBank/DDBJ whole genome shotgun (WGS) entry which is preliminary data.</text>
</comment>
<reference evidence="2 3" key="2">
    <citation type="submission" date="2019-01" db="EMBL/GenBank/DDBJ databases">
        <title>The decoding of complex shrimp genome reveals the adaptation for benthos swimmer, frequently molting mechanism and breeding impact on genome.</title>
        <authorList>
            <person name="Sun Y."/>
            <person name="Gao Y."/>
            <person name="Yu Y."/>
        </authorList>
    </citation>
    <scope>NUCLEOTIDE SEQUENCE [LARGE SCALE GENOMIC DNA]</scope>
    <source>
        <tissue evidence="2">Muscle</tissue>
    </source>
</reference>